<reference evidence="1 2" key="1">
    <citation type="submission" date="2019-07" db="EMBL/GenBank/DDBJ databases">
        <authorList>
            <person name="Park M."/>
        </authorList>
    </citation>
    <scope>NUCLEOTIDE SEQUENCE [LARGE SCALE GENOMIC DNA]</scope>
    <source>
        <strain evidence="1 2">KCTC32445</strain>
    </source>
</reference>
<proteinExistence type="predicted"/>
<gene>
    <name evidence="1" type="ORF">FOM92_06915</name>
</gene>
<keyword evidence="2" id="KW-1185">Reference proteome</keyword>
<name>A0A553WKC2_9SPHN</name>
<dbReference type="EMBL" id="VKKU01000001">
    <property type="protein sequence ID" value="TSB05103.1"/>
    <property type="molecule type" value="Genomic_DNA"/>
</dbReference>
<organism evidence="1 2">
    <name type="scientific">Sphingorhabdus contaminans</name>
    <dbReference type="NCBI Taxonomy" id="1343899"/>
    <lineage>
        <taxon>Bacteria</taxon>
        <taxon>Pseudomonadati</taxon>
        <taxon>Pseudomonadota</taxon>
        <taxon>Alphaproteobacteria</taxon>
        <taxon>Sphingomonadales</taxon>
        <taxon>Sphingomonadaceae</taxon>
        <taxon>Sphingorhabdus</taxon>
    </lineage>
</organism>
<comment type="caution">
    <text evidence="1">The sequence shown here is derived from an EMBL/GenBank/DDBJ whole genome shotgun (WGS) entry which is preliminary data.</text>
</comment>
<sequence>MRSAAIILTLFSTGCGSDKVLPPTAEQVLPQNIEQRLPAIDRRCAKLPGEDFAIKPSKGGTNYFPESFGKPAQVCEHKGYPECFPTIYDFENEWYSKHWDAAGEPSLYERSTKTISAEASTLRFTWLPTFDHPVIVRIERSGSNARLVAKKLSGQGGYEPGTIEREIDRPLTSLELAKLDLILSKTKILELRATNCDLGTDGSQWIVEGVDSKGYVFVNRFSPDIGPVRAFGDFALNLTGWDVGGRY</sequence>
<evidence type="ECO:0000313" key="2">
    <source>
        <dbReference type="Proteomes" id="UP000320160"/>
    </source>
</evidence>
<protein>
    <submittedName>
        <fullName evidence="1">Uncharacterized protein</fullName>
    </submittedName>
</protein>
<evidence type="ECO:0000313" key="1">
    <source>
        <dbReference type="EMBL" id="TSB05103.1"/>
    </source>
</evidence>
<dbReference type="Proteomes" id="UP000320160">
    <property type="component" value="Unassembled WGS sequence"/>
</dbReference>
<dbReference type="OrthoDB" id="185897at2"/>
<dbReference type="PROSITE" id="PS51257">
    <property type="entry name" value="PROKAR_LIPOPROTEIN"/>
    <property type="match status" value="1"/>
</dbReference>
<dbReference type="AlphaFoldDB" id="A0A553WKC2"/>
<dbReference type="RefSeq" id="WP_143776019.1">
    <property type="nucleotide sequence ID" value="NZ_VKKU01000001.1"/>
</dbReference>
<accession>A0A553WKC2</accession>